<protein>
    <submittedName>
        <fullName evidence="7">Type IV pilus assembly protein PilE</fullName>
    </submittedName>
</protein>
<dbReference type="RefSeq" id="WP_110399235.1">
    <property type="nucleotide sequence ID" value="NZ_QJJS01000002.1"/>
</dbReference>
<dbReference type="PANTHER" id="PTHR30093:SF44">
    <property type="entry name" value="TYPE II SECRETION SYSTEM CORE PROTEIN G"/>
    <property type="match status" value="1"/>
</dbReference>
<dbReference type="NCBIfam" id="TIGR02532">
    <property type="entry name" value="IV_pilin_GFxxxE"/>
    <property type="match status" value="1"/>
</dbReference>
<gene>
    <name evidence="7" type="ORF">C7444_10265</name>
</gene>
<keyword evidence="2" id="KW-0488">Methylation</keyword>
<feature type="transmembrane region" description="Helical" evidence="6">
    <location>
        <begin position="15"/>
        <end position="38"/>
    </location>
</feature>
<dbReference type="PRINTS" id="PR00813">
    <property type="entry name" value="BCTERIALGSPG"/>
</dbReference>
<evidence type="ECO:0000256" key="2">
    <source>
        <dbReference type="ARBA" id="ARBA00022481"/>
    </source>
</evidence>
<dbReference type="OrthoDB" id="8592370at2"/>
<dbReference type="InterPro" id="IPR045584">
    <property type="entry name" value="Pilin-like"/>
</dbReference>
<dbReference type="PROSITE" id="PS00409">
    <property type="entry name" value="PROKAR_NTER_METHYL"/>
    <property type="match status" value="1"/>
</dbReference>
<dbReference type="InterPro" id="IPR012902">
    <property type="entry name" value="N_methyl_site"/>
</dbReference>
<dbReference type="AlphaFoldDB" id="A0A318H954"/>
<dbReference type="Proteomes" id="UP000247811">
    <property type="component" value="Unassembled WGS sequence"/>
</dbReference>
<evidence type="ECO:0000256" key="3">
    <source>
        <dbReference type="ARBA" id="ARBA00022692"/>
    </source>
</evidence>
<keyword evidence="4 6" id="KW-1133">Transmembrane helix</keyword>
<dbReference type="GO" id="GO:0015628">
    <property type="term" value="P:protein secretion by the type II secretion system"/>
    <property type="evidence" value="ECO:0007669"/>
    <property type="project" value="InterPro"/>
</dbReference>
<evidence type="ECO:0000256" key="1">
    <source>
        <dbReference type="ARBA" id="ARBA00004167"/>
    </source>
</evidence>
<name>A0A318H954_9BURK</name>
<accession>A0A318H954</accession>
<evidence type="ECO:0000256" key="6">
    <source>
        <dbReference type="SAM" id="Phobius"/>
    </source>
</evidence>
<dbReference type="EMBL" id="QJJS01000002">
    <property type="protein sequence ID" value="PXW98588.1"/>
    <property type="molecule type" value="Genomic_DNA"/>
</dbReference>
<dbReference type="GO" id="GO:0016020">
    <property type="term" value="C:membrane"/>
    <property type="evidence" value="ECO:0007669"/>
    <property type="project" value="UniProtKB-SubCell"/>
</dbReference>
<dbReference type="PANTHER" id="PTHR30093">
    <property type="entry name" value="GENERAL SECRETION PATHWAY PROTEIN G"/>
    <property type="match status" value="1"/>
</dbReference>
<dbReference type="InterPro" id="IPR000983">
    <property type="entry name" value="Bac_GSPG_pilin"/>
</dbReference>
<dbReference type="GO" id="GO:0043683">
    <property type="term" value="P:type IV pilus assembly"/>
    <property type="evidence" value="ECO:0007669"/>
    <property type="project" value="InterPro"/>
</dbReference>
<comment type="subcellular location">
    <subcellularLocation>
        <location evidence="1">Membrane</location>
        <topology evidence="1">Single-pass membrane protein</topology>
    </subcellularLocation>
</comment>
<dbReference type="InterPro" id="IPR031982">
    <property type="entry name" value="PilE-like"/>
</dbReference>
<comment type="caution">
    <text evidence="7">The sequence shown here is derived from an EMBL/GenBank/DDBJ whole genome shotgun (WGS) entry which is preliminary data.</text>
</comment>
<sequence>MTLTPARPTPPARPAAGFTLIELLVAVAIIGILATLALPSYTAYLRRGDSAEGLAALNAYRATMEQYYQDRRSYGTGTFCAGTTSASVPPSNTGLSHFTMGCALTSAGYTLTATGSGPRTTGYVYTLDQAGTKGTTKYAGTTVSKACWVVKGGEC</sequence>
<evidence type="ECO:0000256" key="5">
    <source>
        <dbReference type="ARBA" id="ARBA00023136"/>
    </source>
</evidence>
<dbReference type="Pfam" id="PF07963">
    <property type="entry name" value="N_methyl"/>
    <property type="match status" value="1"/>
</dbReference>
<evidence type="ECO:0000313" key="7">
    <source>
        <dbReference type="EMBL" id="PXW98588.1"/>
    </source>
</evidence>
<dbReference type="Gene3D" id="3.30.700.10">
    <property type="entry name" value="Glycoprotein, Type 4 Pilin"/>
    <property type="match status" value="1"/>
</dbReference>
<reference evidence="7 8" key="1">
    <citation type="submission" date="2018-05" db="EMBL/GenBank/DDBJ databases">
        <title>Genomic Encyclopedia of Type Strains, Phase IV (KMG-IV): sequencing the most valuable type-strain genomes for metagenomic binning, comparative biology and taxonomic classification.</title>
        <authorList>
            <person name="Goeker M."/>
        </authorList>
    </citation>
    <scope>NUCLEOTIDE SEQUENCE [LARGE SCALE GENOMIC DNA]</scope>
    <source>
        <strain evidence="7 8">DSM 566</strain>
    </source>
</reference>
<evidence type="ECO:0000313" key="8">
    <source>
        <dbReference type="Proteomes" id="UP000247811"/>
    </source>
</evidence>
<evidence type="ECO:0000256" key="4">
    <source>
        <dbReference type="ARBA" id="ARBA00022989"/>
    </source>
</evidence>
<keyword evidence="5 6" id="KW-0472">Membrane</keyword>
<organism evidence="7 8">
    <name type="scientific">Sphaerotilus hippei</name>
    <dbReference type="NCBI Taxonomy" id="744406"/>
    <lineage>
        <taxon>Bacteria</taxon>
        <taxon>Pseudomonadati</taxon>
        <taxon>Pseudomonadota</taxon>
        <taxon>Betaproteobacteria</taxon>
        <taxon>Burkholderiales</taxon>
        <taxon>Sphaerotilaceae</taxon>
        <taxon>Sphaerotilus</taxon>
    </lineage>
</organism>
<dbReference type="Pfam" id="PF16732">
    <property type="entry name" value="ComP_DUS"/>
    <property type="match status" value="1"/>
</dbReference>
<keyword evidence="8" id="KW-1185">Reference proteome</keyword>
<keyword evidence="3 6" id="KW-0812">Transmembrane</keyword>
<dbReference type="SUPFAM" id="SSF54523">
    <property type="entry name" value="Pili subunits"/>
    <property type="match status" value="1"/>
</dbReference>
<dbReference type="GO" id="GO:0015627">
    <property type="term" value="C:type II protein secretion system complex"/>
    <property type="evidence" value="ECO:0007669"/>
    <property type="project" value="InterPro"/>
</dbReference>
<proteinExistence type="predicted"/>